<evidence type="ECO:0000313" key="2">
    <source>
        <dbReference type="Proteomes" id="UP000076727"/>
    </source>
</evidence>
<dbReference type="EMBL" id="KV429091">
    <property type="protein sequence ID" value="KZT66305.1"/>
    <property type="molecule type" value="Genomic_DNA"/>
</dbReference>
<dbReference type="SUPFAM" id="SSF52047">
    <property type="entry name" value="RNI-like"/>
    <property type="match status" value="1"/>
</dbReference>
<keyword evidence="2" id="KW-1185">Reference proteome</keyword>
<reference evidence="1 2" key="1">
    <citation type="journal article" date="2016" name="Mol. Biol. Evol.">
        <title>Comparative Genomics of Early-Diverging Mushroom-Forming Fungi Provides Insights into the Origins of Lignocellulose Decay Capabilities.</title>
        <authorList>
            <person name="Nagy L.G."/>
            <person name="Riley R."/>
            <person name="Tritt A."/>
            <person name="Adam C."/>
            <person name="Daum C."/>
            <person name="Floudas D."/>
            <person name="Sun H."/>
            <person name="Yadav J.S."/>
            <person name="Pangilinan J."/>
            <person name="Larsson K.H."/>
            <person name="Matsuura K."/>
            <person name="Barry K."/>
            <person name="Labutti K."/>
            <person name="Kuo R."/>
            <person name="Ohm R.A."/>
            <person name="Bhattacharya S.S."/>
            <person name="Shirouzu T."/>
            <person name="Yoshinaga Y."/>
            <person name="Martin F.M."/>
            <person name="Grigoriev I.V."/>
            <person name="Hibbett D.S."/>
        </authorList>
    </citation>
    <scope>NUCLEOTIDE SEQUENCE [LARGE SCALE GENOMIC DNA]</scope>
    <source>
        <strain evidence="1 2">L-15889</strain>
    </source>
</reference>
<organism evidence="1 2">
    <name type="scientific">Daedalea quercina L-15889</name>
    <dbReference type="NCBI Taxonomy" id="1314783"/>
    <lineage>
        <taxon>Eukaryota</taxon>
        <taxon>Fungi</taxon>
        <taxon>Dikarya</taxon>
        <taxon>Basidiomycota</taxon>
        <taxon>Agaricomycotina</taxon>
        <taxon>Agaricomycetes</taxon>
        <taxon>Polyporales</taxon>
        <taxon>Fomitopsis</taxon>
    </lineage>
</organism>
<dbReference type="AlphaFoldDB" id="A0A165MZ55"/>
<protein>
    <recommendedName>
        <fullName evidence="3">F-box domain-containing protein</fullName>
    </recommendedName>
</protein>
<dbReference type="Gene3D" id="3.80.10.10">
    <property type="entry name" value="Ribonuclease Inhibitor"/>
    <property type="match status" value="1"/>
</dbReference>
<dbReference type="OrthoDB" id="2780918at2759"/>
<sequence length="529" mass="60406">MQHFYNVVSSSISLPFIRRPQQDDTTQHRTLNYDVWYRVASYLSVDDARNLSMVSRECHAASLRKSMSLVKPKDEGSFQTLCMSMSTGVHYPASSLQELRIGRKALGAPSFSFIWVLHRFSETSPIPDALAFLLEQAVNLRALSLQCVEDLVTMNARVGDALARLEHLDTLELLDIGPETLAVTVSRMESRPTSLTLSYESRSSSPSDLFRLARLPLLERARKLSLYRFQFGDTPVNTDLPGADTLHPWPELRELRLSYCAYLPFHRLFPNMHTLSMWRVWMMGSADMRFVRWPSTSPLQHVIADQHNIRCLLGTPVRWLDIKTYFVDGEATARAVRETTPVALSLWCPSYETLNEEFWDGLVAATQVPRARLRYLILTLQGRQEDGLRWLHEIMPRLSATRLLCIRLVIVDVYSPSDGEPTSTERHGNPDRVPFHWQAFFRAAQGALARAIPSLRFISMLFVPKPDEDLPIQYGEDFDGDFSWWRVLGHSGDAGLCDSMSGEVGEKIHRHLLSKEFEQALDLDDETFM</sequence>
<evidence type="ECO:0000313" key="1">
    <source>
        <dbReference type="EMBL" id="KZT66305.1"/>
    </source>
</evidence>
<gene>
    <name evidence="1" type="ORF">DAEQUDRAFT_768125</name>
</gene>
<accession>A0A165MZ55</accession>
<proteinExistence type="predicted"/>
<dbReference type="InterPro" id="IPR032675">
    <property type="entry name" value="LRR_dom_sf"/>
</dbReference>
<evidence type="ECO:0008006" key="3">
    <source>
        <dbReference type="Google" id="ProtNLM"/>
    </source>
</evidence>
<name>A0A165MZ55_9APHY</name>
<dbReference type="Proteomes" id="UP000076727">
    <property type="component" value="Unassembled WGS sequence"/>
</dbReference>
<dbReference type="STRING" id="1314783.A0A165MZ55"/>